<feature type="transmembrane region" description="Helical" evidence="1">
    <location>
        <begin position="21"/>
        <end position="40"/>
    </location>
</feature>
<dbReference type="EMBL" id="SJCY01000001">
    <property type="protein sequence ID" value="TDG37692.1"/>
    <property type="molecule type" value="Genomic_DNA"/>
</dbReference>
<evidence type="ECO:0000313" key="3">
    <source>
        <dbReference type="EMBL" id="TDG37692.1"/>
    </source>
</evidence>
<dbReference type="GO" id="GO:0005886">
    <property type="term" value="C:plasma membrane"/>
    <property type="evidence" value="ECO:0007669"/>
    <property type="project" value="UniProtKB-SubCell"/>
</dbReference>
<dbReference type="AlphaFoldDB" id="A0A4R5MPF5"/>
<name>A0A4R5MPF5_9SPHI</name>
<keyword evidence="1" id="KW-1133">Transmembrane helix</keyword>
<feature type="domain" description="Sulfatase N-terminal" evidence="2">
    <location>
        <begin position="248"/>
        <end position="529"/>
    </location>
</feature>
<reference evidence="3 4" key="1">
    <citation type="submission" date="2019-02" db="EMBL/GenBank/DDBJ databases">
        <title>Pedobacter sp. nov., a novel speices isolated from soil of pinguins habitat in Antarcitica.</title>
        <authorList>
            <person name="He R.-H."/>
        </authorList>
    </citation>
    <scope>NUCLEOTIDE SEQUENCE [LARGE SCALE GENOMIC DNA]</scope>
    <source>
        <strain evidence="3 4">E01020</strain>
    </source>
</reference>
<dbReference type="Proteomes" id="UP000295668">
    <property type="component" value="Unassembled WGS sequence"/>
</dbReference>
<evidence type="ECO:0000256" key="1">
    <source>
        <dbReference type="SAM" id="Phobius"/>
    </source>
</evidence>
<dbReference type="InterPro" id="IPR000917">
    <property type="entry name" value="Sulfatase_N"/>
</dbReference>
<comment type="caution">
    <text evidence="3">The sequence shown here is derived from an EMBL/GenBank/DDBJ whole genome shotgun (WGS) entry which is preliminary data.</text>
</comment>
<dbReference type="Pfam" id="PF00884">
    <property type="entry name" value="Sulfatase"/>
    <property type="match status" value="1"/>
</dbReference>
<keyword evidence="1" id="KW-0472">Membrane</keyword>
<feature type="transmembrane region" description="Helical" evidence="1">
    <location>
        <begin position="89"/>
        <end position="110"/>
    </location>
</feature>
<dbReference type="GO" id="GO:0016776">
    <property type="term" value="F:phosphotransferase activity, phosphate group as acceptor"/>
    <property type="evidence" value="ECO:0007669"/>
    <property type="project" value="TreeGrafter"/>
</dbReference>
<dbReference type="InterPro" id="IPR017850">
    <property type="entry name" value="Alkaline_phosphatase_core_sf"/>
</dbReference>
<protein>
    <recommendedName>
        <fullName evidence="2">Sulfatase N-terminal domain-containing protein</fullName>
    </recommendedName>
</protein>
<feature type="transmembrane region" description="Helical" evidence="1">
    <location>
        <begin position="137"/>
        <end position="159"/>
    </location>
</feature>
<dbReference type="OrthoDB" id="9786870at2"/>
<dbReference type="PANTHER" id="PTHR30443">
    <property type="entry name" value="INNER MEMBRANE PROTEIN"/>
    <property type="match status" value="1"/>
</dbReference>
<feature type="transmembrane region" description="Helical" evidence="1">
    <location>
        <begin position="60"/>
        <end position="82"/>
    </location>
</feature>
<keyword evidence="4" id="KW-1185">Reference proteome</keyword>
<accession>A0A4R5MPF5</accession>
<dbReference type="Gene3D" id="3.40.720.10">
    <property type="entry name" value="Alkaline Phosphatase, subunit A"/>
    <property type="match status" value="1"/>
</dbReference>
<dbReference type="SUPFAM" id="SSF53649">
    <property type="entry name" value="Alkaline phosphatase-like"/>
    <property type="match status" value="1"/>
</dbReference>
<gene>
    <name evidence="3" type="ORF">EZJ43_00950</name>
</gene>
<dbReference type="InterPro" id="IPR040423">
    <property type="entry name" value="PEA_transferase"/>
</dbReference>
<organism evidence="3 4">
    <name type="scientific">Pedobacter changchengzhani</name>
    <dbReference type="NCBI Taxonomy" id="2529274"/>
    <lineage>
        <taxon>Bacteria</taxon>
        <taxon>Pseudomonadati</taxon>
        <taxon>Bacteroidota</taxon>
        <taxon>Sphingobacteriia</taxon>
        <taxon>Sphingobacteriales</taxon>
        <taxon>Sphingobacteriaceae</taxon>
        <taxon>Pedobacter</taxon>
    </lineage>
</organism>
<proteinExistence type="predicted"/>
<keyword evidence="1" id="KW-0812">Transmembrane</keyword>
<dbReference type="PANTHER" id="PTHR30443:SF0">
    <property type="entry name" value="PHOSPHOETHANOLAMINE TRANSFERASE EPTA"/>
    <property type="match status" value="1"/>
</dbReference>
<dbReference type="GO" id="GO:0009244">
    <property type="term" value="P:lipopolysaccharide core region biosynthetic process"/>
    <property type="evidence" value="ECO:0007669"/>
    <property type="project" value="TreeGrafter"/>
</dbReference>
<evidence type="ECO:0000259" key="2">
    <source>
        <dbReference type="Pfam" id="PF00884"/>
    </source>
</evidence>
<evidence type="ECO:0000313" key="4">
    <source>
        <dbReference type="Proteomes" id="UP000295668"/>
    </source>
</evidence>
<sequence length="571" mass="65254">MKPAIVYSFKKYRLTIDRSTLYVSFLFSVCSTIVGFLLFSKYFLNLYNNWPGIDSPIKSFIFHLFHLINFLFEFGLYVIFVYVSLRSKYIYKILLLLFLLFCVSVEYGYITFYDRFSTASDVDIAIKATGEQRSEIIFGYLNFYILLILLGFIVAQIYLCKKNNFLGLKSFLLLIFLYFAHATFIYSAYKVFSLKNPSVNARNINENLFMPLPVGLNTVINSYFSYIIREKTVRIPLGYQSELKPKNNIIVVVDESLRGDHLSINGYNRPTTPFLEFLKSTNILQSFGNCASGSTASLASNNLLIVGENISENSDILKHSLTRPTLFQYAKAMNYKTYFFDPQKDDEWAGISDDMKYIDHRVATKGLILDSNIPGYDIDFKVAKAVNKIINTSTGNFIYIFKRGFHYNYKGNYPENAGKWSPIIAIDEKDSKDGNKLVNTYDNSLHYNIDPFFKLLLGDVSKSLLNTTILYTGDHGEAFLEDGKSAKHGGVSKLEATVPIILIGEKIKIDTNYKASHANILPTVLDMMKYPVSERKITYSISLLKATGKDNLIRKYVLPDLDHVKIIDFDK</sequence>
<feature type="transmembrane region" description="Helical" evidence="1">
    <location>
        <begin position="171"/>
        <end position="189"/>
    </location>
</feature>